<accession>A0A1F6CP35</accession>
<gene>
    <name evidence="13" type="ORF">A2763_02650</name>
</gene>
<evidence type="ECO:0000256" key="2">
    <source>
        <dbReference type="ARBA" id="ARBA00010752"/>
    </source>
</evidence>
<dbReference type="Pfam" id="PF02768">
    <property type="entry name" value="DNA_pol3_beta_3"/>
    <property type="match status" value="1"/>
</dbReference>
<comment type="subcellular location">
    <subcellularLocation>
        <location evidence="1 9">Cytoplasm</location>
    </subcellularLocation>
</comment>
<keyword evidence="7 9" id="KW-0239">DNA-directed DNA polymerase</keyword>
<dbReference type="CDD" id="cd00140">
    <property type="entry name" value="beta_clamp"/>
    <property type="match status" value="1"/>
</dbReference>
<dbReference type="Pfam" id="PF02767">
    <property type="entry name" value="DNA_pol3_beta_2"/>
    <property type="match status" value="1"/>
</dbReference>
<dbReference type="InterPro" id="IPR022635">
    <property type="entry name" value="DNA_polIII_beta_C"/>
</dbReference>
<evidence type="ECO:0000256" key="3">
    <source>
        <dbReference type="ARBA" id="ARBA00022490"/>
    </source>
</evidence>
<dbReference type="InterPro" id="IPR022634">
    <property type="entry name" value="DNA_polIII_beta_N"/>
</dbReference>
<protein>
    <recommendedName>
        <fullName evidence="9">Beta sliding clamp</fullName>
    </recommendedName>
</protein>
<dbReference type="GO" id="GO:0003887">
    <property type="term" value="F:DNA-directed DNA polymerase activity"/>
    <property type="evidence" value="ECO:0007669"/>
    <property type="project" value="UniProtKB-UniRule"/>
</dbReference>
<dbReference type="STRING" id="1798482.A2763_02650"/>
<evidence type="ECO:0000259" key="10">
    <source>
        <dbReference type="Pfam" id="PF00712"/>
    </source>
</evidence>
<feature type="domain" description="DNA polymerase III beta sliding clamp N-terminal" evidence="10">
    <location>
        <begin position="4"/>
        <end position="105"/>
    </location>
</feature>
<evidence type="ECO:0000256" key="4">
    <source>
        <dbReference type="ARBA" id="ARBA00022679"/>
    </source>
</evidence>
<evidence type="ECO:0000313" key="14">
    <source>
        <dbReference type="Proteomes" id="UP000178370"/>
    </source>
</evidence>
<evidence type="ECO:0000256" key="1">
    <source>
        <dbReference type="ARBA" id="ARBA00004496"/>
    </source>
</evidence>
<dbReference type="AlphaFoldDB" id="A0A1F6CP35"/>
<dbReference type="GO" id="GO:0008408">
    <property type="term" value="F:3'-5' exonuclease activity"/>
    <property type="evidence" value="ECO:0007669"/>
    <property type="project" value="InterPro"/>
</dbReference>
<proteinExistence type="inferred from homology"/>
<dbReference type="SMART" id="SM00480">
    <property type="entry name" value="POL3Bc"/>
    <property type="match status" value="1"/>
</dbReference>
<dbReference type="EMBL" id="MFKV01000005">
    <property type="protein sequence ID" value="OGG50915.1"/>
    <property type="molecule type" value="Genomic_DNA"/>
</dbReference>
<evidence type="ECO:0000259" key="11">
    <source>
        <dbReference type="Pfam" id="PF02767"/>
    </source>
</evidence>
<dbReference type="SUPFAM" id="SSF55979">
    <property type="entry name" value="DNA clamp"/>
    <property type="match status" value="3"/>
</dbReference>
<comment type="function">
    <text evidence="9">Confers DNA tethering and processivity to DNA polymerases and other proteins. Acts as a clamp, forming a ring around DNA (a reaction catalyzed by the clamp-loading complex) which diffuses in an ATP-independent manner freely and bidirectionally along dsDNA. Initially characterized for its ability to contact the catalytic subunit of DNA polymerase III (Pol III), a complex, multichain enzyme responsible for most of the replicative synthesis in bacteria; Pol III exhibits 3'-5' exonuclease proofreading activity. The beta chain is required for initiation of replication as well as for processivity of DNA replication.</text>
</comment>
<feature type="domain" description="DNA polymerase III beta sliding clamp C-terminal" evidence="12">
    <location>
        <begin position="233"/>
        <end position="352"/>
    </location>
</feature>
<dbReference type="Gene3D" id="3.70.10.10">
    <property type="match status" value="1"/>
</dbReference>
<dbReference type="InterPro" id="IPR046938">
    <property type="entry name" value="DNA_clamp_sf"/>
</dbReference>
<evidence type="ECO:0000256" key="8">
    <source>
        <dbReference type="ARBA" id="ARBA00023125"/>
    </source>
</evidence>
<dbReference type="GO" id="GO:0006271">
    <property type="term" value="P:DNA strand elongation involved in DNA replication"/>
    <property type="evidence" value="ECO:0007669"/>
    <property type="project" value="TreeGrafter"/>
</dbReference>
<evidence type="ECO:0000256" key="6">
    <source>
        <dbReference type="ARBA" id="ARBA00022705"/>
    </source>
</evidence>
<keyword evidence="6 9" id="KW-0235">DNA replication</keyword>
<evidence type="ECO:0000256" key="5">
    <source>
        <dbReference type="ARBA" id="ARBA00022695"/>
    </source>
</evidence>
<dbReference type="InterPro" id="IPR022637">
    <property type="entry name" value="DNA_polIII_beta_cen"/>
</dbReference>
<keyword evidence="3 9" id="KW-0963">Cytoplasm</keyword>
<organism evidence="13 14">
    <name type="scientific">Candidatus Kaiserbacteria bacterium RIFCSPHIGHO2_01_FULL_54_36</name>
    <dbReference type="NCBI Taxonomy" id="1798482"/>
    <lineage>
        <taxon>Bacteria</taxon>
        <taxon>Candidatus Kaiseribacteriota</taxon>
    </lineage>
</organism>
<dbReference type="PANTHER" id="PTHR30478:SF0">
    <property type="entry name" value="BETA SLIDING CLAMP"/>
    <property type="match status" value="1"/>
</dbReference>
<name>A0A1F6CP35_9BACT</name>
<dbReference type="NCBIfam" id="TIGR00663">
    <property type="entry name" value="dnan"/>
    <property type="match status" value="1"/>
</dbReference>
<dbReference type="InterPro" id="IPR001001">
    <property type="entry name" value="DNA_polIII_beta"/>
</dbReference>
<comment type="caution">
    <text evidence="13">The sequence shown here is derived from an EMBL/GenBank/DDBJ whole genome shotgun (WGS) entry which is preliminary data.</text>
</comment>
<comment type="similarity">
    <text evidence="2 9">Belongs to the beta sliding clamp family.</text>
</comment>
<dbReference type="PIRSF" id="PIRSF000804">
    <property type="entry name" value="DNA_pol_III_b"/>
    <property type="match status" value="1"/>
</dbReference>
<evidence type="ECO:0000256" key="9">
    <source>
        <dbReference type="PIRNR" id="PIRNR000804"/>
    </source>
</evidence>
<evidence type="ECO:0000256" key="7">
    <source>
        <dbReference type="ARBA" id="ARBA00022932"/>
    </source>
</evidence>
<dbReference type="GO" id="GO:0005737">
    <property type="term" value="C:cytoplasm"/>
    <property type="evidence" value="ECO:0007669"/>
    <property type="project" value="UniProtKB-SubCell"/>
</dbReference>
<dbReference type="Proteomes" id="UP000178370">
    <property type="component" value="Unassembled WGS sequence"/>
</dbReference>
<keyword evidence="5 9" id="KW-0548">Nucleotidyltransferase</keyword>
<dbReference type="GO" id="GO:0003677">
    <property type="term" value="F:DNA binding"/>
    <property type="evidence" value="ECO:0007669"/>
    <property type="project" value="UniProtKB-UniRule"/>
</dbReference>
<comment type="subunit">
    <text evidence="9">Forms a ring-shaped head-to-tail homodimer around DNA.</text>
</comment>
<sequence length="354" mass="38031">MAERITGKKESLPVLSCLLLQVGGVGRGEVALKATNLEAGIEIAVPCDVEDKGVVAVPASVFSQTLRSISGEKLSLKIEEGNLVVESRGTKTTIKAIPHEEFPALGDTAGKKGMHIPREELMRGIQSVSYAASPSMIRPELGSVYLLIKPGSITTVATDSFRLAEKSTPTTGAKQSSELLIPLKHALELMHILERIQEDVVELSADDSQLSVSAGAVQYVSRVVDGTFPNYKDIIPKSFTTEATILKNDFAEMLRKARVFSGNEQNVGLHMYPKRKVFSATARSAEVGEMSDTIDAALSGEDLDINFHIGYLADCLPIIESDSIILGFAGAGKPLVIRGVSDASFTYLVMPLNR</sequence>
<dbReference type="PANTHER" id="PTHR30478">
    <property type="entry name" value="DNA POLYMERASE III SUBUNIT BETA"/>
    <property type="match status" value="1"/>
</dbReference>
<dbReference type="Gene3D" id="3.10.150.10">
    <property type="entry name" value="DNA Polymerase III, subunit A, domain 2"/>
    <property type="match status" value="1"/>
</dbReference>
<keyword evidence="4 9" id="KW-0808">Transferase</keyword>
<dbReference type="GO" id="GO:0009360">
    <property type="term" value="C:DNA polymerase III complex"/>
    <property type="evidence" value="ECO:0007669"/>
    <property type="project" value="InterPro"/>
</dbReference>
<reference evidence="13 14" key="1">
    <citation type="journal article" date="2016" name="Nat. Commun.">
        <title>Thousands of microbial genomes shed light on interconnected biogeochemical processes in an aquifer system.</title>
        <authorList>
            <person name="Anantharaman K."/>
            <person name="Brown C.T."/>
            <person name="Hug L.A."/>
            <person name="Sharon I."/>
            <person name="Castelle C.J."/>
            <person name="Probst A.J."/>
            <person name="Thomas B.C."/>
            <person name="Singh A."/>
            <person name="Wilkins M.J."/>
            <person name="Karaoz U."/>
            <person name="Brodie E.L."/>
            <person name="Williams K.H."/>
            <person name="Hubbard S.S."/>
            <person name="Banfield J.F."/>
        </authorList>
    </citation>
    <scope>NUCLEOTIDE SEQUENCE [LARGE SCALE GENOMIC DNA]</scope>
</reference>
<keyword evidence="8" id="KW-0238">DNA-binding</keyword>
<evidence type="ECO:0000313" key="13">
    <source>
        <dbReference type="EMBL" id="OGG50915.1"/>
    </source>
</evidence>
<evidence type="ECO:0000259" key="12">
    <source>
        <dbReference type="Pfam" id="PF02768"/>
    </source>
</evidence>
<feature type="domain" description="DNA polymerase III beta sliding clamp central" evidence="11">
    <location>
        <begin position="116"/>
        <end position="230"/>
    </location>
</feature>
<dbReference type="Pfam" id="PF00712">
    <property type="entry name" value="DNA_pol3_beta"/>
    <property type="match status" value="1"/>
</dbReference>